<organism evidence="1 2">
    <name type="scientific">Methanosarcina acetivorans (strain ATCC 35395 / DSM 2834 / JCM 12185 / C2A)</name>
    <dbReference type="NCBI Taxonomy" id="188937"/>
    <lineage>
        <taxon>Archaea</taxon>
        <taxon>Methanobacteriati</taxon>
        <taxon>Methanobacteriota</taxon>
        <taxon>Stenosarchaea group</taxon>
        <taxon>Methanomicrobia</taxon>
        <taxon>Methanosarcinales</taxon>
        <taxon>Methanosarcinaceae</taxon>
        <taxon>Methanosarcina</taxon>
    </lineage>
</organism>
<dbReference type="AlphaFoldDB" id="Q8TI09"/>
<name>Q8TI09_METAC</name>
<dbReference type="Proteomes" id="UP000002487">
    <property type="component" value="Chromosome"/>
</dbReference>
<evidence type="ECO:0000313" key="1">
    <source>
        <dbReference type="EMBL" id="AAM07691.1"/>
    </source>
</evidence>
<sequence length="97" mass="10901">MEIFSGRQCYGEGYTHPDPFDLKSLKAEPATLEELSMRHYGDESKEALQGEDERKQLHWYGSCSPYVTAPGSFCIARLNTASSADLCRVACFLFVNK</sequence>
<protein>
    <submittedName>
        <fullName evidence="1">Uncharacterized protein</fullName>
    </submittedName>
</protein>
<gene>
    <name evidence="1" type="ordered locus">MA_4348</name>
</gene>
<proteinExistence type="predicted"/>
<evidence type="ECO:0000313" key="2">
    <source>
        <dbReference type="Proteomes" id="UP000002487"/>
    </source>
</evidence>
<dbReference type="EMBL" id="AE010299">
    <property type="protein sequence ID" value="AAM07691.1"/>
    <property type="molecule type" value="Genomic_DNA"/>
</dbReference>
<dbReference type="KEGG" id="mac:MA_4348"/>
<accession>Q8TI09</accession>
<keyword evidence="2" id="KW-1185">Reference proteome</keyword>
<dbReference type="InParanoid" id="Q8TI09"/>
<dbReference type="HOGENOM" id="CLU_2340134_0_0_2"/>
<dbReference type="EnsemblBacteria" id="AAM07691">
    <property type="protein sequence ID" value="AAM07691"/>
    <property type="gene ID" value="MA_4348"/>
</dbReference>
<reference evidence="1 2" key="1">
    <citation type="journal article" date="2002" name="Genome Res.">
        <title>The genome of Methanosarcina acetivorans reveals extensive metabolic and physiological diversity.</title>
        <authorList>
            <person name="Galagan J.E."/>
            <person name="Nusbaum C."/>
            <person name="Roy A."/>
            <person name="Endrizzi M.G."/>
            <person name="Macdonald P."/>
            <person name="FitzHugh W."/>
            <person name="Calvo S."/>
            <person name="Engels R."/>
            <person name="Smirnov S."/>
            <person name="Atnoor D."/>
            <person name="Brown A."/>
            <person name="Allen N."/>
            <person name="Naylor J."/>
            <person name="Stange-Thomann N."/>
            <person name="DeArellano K."/>
            <person name="Johnson R."/>
            <person name="Linton L."/>
            <person name="McEwan P."/>
            <person name="McKernan K."/>
            <person name="Talamas J."/>
            <person name="Tirrell A."/>
            <person name="Ye W."/>
            <person name="Zimmer A."/>
            <person name="Barber R.D."/>
            <person name="Cann I."/>
            <person name="Graham D.E."/>
            <person name="Grahame D.A."/>
            <person name="Guss A."/>
            <person name="Hedderich R."/>
            <person name="Ingram-Smith C."/>
            <person name="Kuettner C.H."/>
            <person name="Krzycki J.A."/>
            <person name="Leigh J.A."/>
            <person name="Li W."/>
            <person name="Liu J."/>
            <person name="Mukhopadhyay B."/>
            <person name="Reeve J.N."/>
            <person name="Smith K."/>
            <person name="Springer T.A."/>
            <person name="Umayam L.A."/>
            <person name="White O."/>
            <person name="White R.H."/>
            <person name="de Macario E.C."/>
            <person name="Ferry J.G."/>
            <person name="Jarrell K.F."/>
            <person name="Jing H."/>
            <person name="Macario A.J.L."/>
            <person name="Paulsen I."/>
            <person name="Pritchett M."/>
            <person name="Sowers K.R."/>
            <person name="Swanson R.V."/>
            <person name="Zinder S.H."/>
            <person name="Lander E."/>
            <person name="Metcalf W.W."/>
            <person name="Birren B."/>
        </authorList>
    </citation>
    <scope>NUCLEOTIDE SEQUENCE [LARGE SCALE GENOMIC DNA]</scope>
    <source>
        <strain evidence="2">ATCC 35395 / DSM 2834 / JCM 12185 / C2A</strain>
    </source>
</reference>